<accession>A0A7Y2PL88</accession>
<dbReference type="Pfam" id="PF12965">
    <property type="entry name" value="DUF3854"/>
    <property type="match status" value="1"/>
</dbReference>
<dbReference type="Proteomes" id="UP000529861">
    <property type="component" value="Unassembled WGS sequence"/>
</dbReference>
<evidence type="ECO:0000313" key="2">
    <source>
        <dbReference type="EMBL" id="NNG66445.1"/>
    </source>
</evidence>
<dbReference type="AlphaFoldDB" id="A0A7Y2PL88"/>
<dbReference type="InterPro" id="IPR024385">
    <property type="entry name" value="DUF3854"/>
</dbReference>
<name>A0A7Y2PL88_9THEO</name>
<dbReference type="EMBL" id="JABEQB010000008">
    <property type="protein sequence ID" value="NNG66445.1"/>
    <property type="molecule type" value="Genomic_DNA"/>
</dbReference>
<sequence>MVGRITKFSRVNKNNPCPVCGKDHWCRFAVLEDINGKEIPIAICNRVQSDIEFWDNGGGFIHFINDIPLSVKLQSVKEKRNNNIAPLERRNLIYQKFLSYFTISDTTMQSFIRNRGFTKELVKYLGYKDYDRRKIFQIAQELYERYGDLTGIPGAYLKEGKNGFKYWMFGGMDKSILLPSRALNEKDIFKQGPIQAINYRIPGVEKNKYRYLSSANKPNGTSSGAPVHVSVPMVIKKKNIIGITEGIIKADYWANKVGMIVLAVMGVSTWKTAISVVKEIQNKIDLEGVIVAFDADKKTNQYVRLYEQRLIEGLKEIGVKTAVAYWDLIYGKGIDDLLKNGYIPKYKIV</sequence>
<reference evidence="2 3" key="1">
    <citation type="submission" date="2020-04" db="EMBL/GenBank/DDBJ databases">
        <title>Draft genome sequence of Caldanaerobacter sunterraneus. strain 1523vc isolated from Griffin hot spring, Kamchatka, Russia.</title>
        <authorList>
            <person name="Toshchakov S.V."/>
            <person name="Podosokorskaya O.A."/>
            <person name="Kublanov I.V."/>
            <person name="Korzhenkov A."/>
            <person name="Patrushev M.V."/>
        </authorList>
    </citation>
    <scope>NUCLEOTIDE SEQUENCE [LARGE SCALE GENOMIC DNA]</scope>
    <source>
        <strain evidence="2 3">1523vc</strain>
    </source>
</reference>
<comment type="caution">
    <text evidence="2">The sequence shown here is derived from an EMBL/GenBank/DDBJ whole genome shotgun (WGS) entry which is preliminary data.</text>
</comment>
<evidence type="ECO:0000313" key="3">
    <source>
        <dbReference type="Proteomes" id="UP000529861"/>
    </source>
</evidence>
<evidence type="ECO:0000259" key="1">
    <source>
        <dbReference type="Pfam" id="PF12965"/>
    </source>
</evidence>
<proteinExistence type="predicted"/>
<organism evidence="2 3">
    <name type="scientific">Caldanaerobacter subterraneus</name>
    <dbReference type="NCBI Taxonomy" id="911092"/>
    <lineage>
        <taxon>Bacteria</taxon>
        <taxon>Bacillati</taxon>
        <taxon>Bacillota</taxon>
        <taxon>Clostridia</taxon>
        <taxon>Thermoanaerobacterales</taxon>
        <taxon>Thermoanaerobacteraceae</taxon>
        <taxon>Caldanaerobacter</taxon>
    </lineage>
</organism>
<feature type="domain" description="DUF3854" evidence="1">
    <location>
        <begin position="234"/>
        <end position="340"/>
    </location>
</feature>
<protein>
    <submittedName>
        <fullName evidence="2">DUF3854 domain-containing protein</fullName>
    </submittedName>
</protein>
<gene>
    <name evidence="2" type="ORF">HKI81_04220</name>
</gene>